<gene>
    <name evidence="1" type="ORF">P5673_004842</name>
</gene>
<protein>
    <submittedName>
        <fullName evidence="1">Uncharacterized protein</fullName>
    </submittedName>
</protein>
<dbReference type="EMBL" id="JARQWQ010000008">
    <property type="protein sequence ID" value="KAK2570094.1"/>
    <property type="molecule type" value="Genomic_DNA"/>
</dbReference>
<reference evidence="1" key="2">
    <citation type="journal article" date="2023" name="Science">
        <title>Genomic signatures of disease resistance in endangered staghorn corals.</title>
        <authorList>
            <person name="Vollmer S.V."/>
            <person name="Selwyn J.D."/>
            <person name="Despard B.A."/>
            <person name="Roesel C.L."/>
        </authorList>
    </citation>
    <scope>NUCLEOTIDE SEQUENCE</scope>
    <source>
        <strain evidence="1">K2</strain>
    </source>
</reference>
<comment type="caution">
    <text evidence="1">The sequence shown here is derived from an EMBL/GenBank/DDBJ whole genome shotgun (WGS) entry which is preliminary data.</text>
</comment>
<reference evidence="1" key="1">
    <citation type="journal article" date="2023" name="G3 (Bethesda)">
        <title>Whole genome assembly and annotation of the endangered Caribbean coral Acropora cervicornis.</title>
        <authorList>
            <person name="Selwyn J.D."/>
            <person name="Vollmer S.V."/>
        </authorList>
    </citation>
    <scope>NUCLEOTIDE SEQUENCE</scope>
    <source>
        <strain evidence="1">K2</strain>
    </source>
</reference>
<proteinExistence type="predicted"/>
<evidence type="ECO:0000313" key="1">
    <source>
        <dbReference type="EMBL" id="KAK2570094.1"/>
    </source>
</evidence>
<evidence type="ECO:0000313" key="2">
    <source>
        <dbReference type="Proteomes" id="UP001249851"/>
    </source>
</evidence>
<dbReference type="Proteomes" id="UP001249851">
    <property type="component" value="Unassembled WGS sequence"/>
</dbReference>
<organism evidence="1 2">
    <name type="scientific">Acropora cervicornis</name>
    <name type="common">Staghorn coral</name>
    <dbReference type="NCBI Taxonomy" id="6130"/>
    <lineage>
        <taxon>Eukaryota</taxon>
        <taxon>Metazoa</taxon>
        <taxon>Cnidaria</taxon>
        <taxon>Anthozoa</taxon>
        <taxon>Hexacorallia</taxon>
        <taxon>Scleractinia</taxon>
        <taxon>Astrocoeniina</taxon>
        <taxon>Acroporidae</taxon>
        <taxon>Acropora</taxon>
    </lineage>
</organism>
<sequence length="79" mass="9270">MSENWRSGVSWHGSVDNAESWRQCVDICKEWLFFLEHKDAVAEKLNALNCARVSPFYFVEKRIYKVFVISSLPRSCLLK</sequence>
<keyword evidence="2" id="KW-1185">Reference proteome</keyword>
<accession>A0AAD9VD87</accession>
<name>A0AAD9VD87_ACRCE</name>
<dbReference type="AlphaFoldDB" id="A0AAD9VD87"/>